<name>A0A0K2GEV6_NITMO</name>
<dbReference type="AlphaFoldDB" id="A0A0K2GEV6"/>
<keyword evidence="4" id="KW-1185">Reference proteome</keyword>
<proteinExistence type="predicted"/>
<dbReference type="KEGG" id="nmv:NITMOv2_3086"/>
<feature type="region of interest" description="Disordered" evidence="1">
    <location>
        <begin position="71"/>
        <end position="103"/>
    </location>
</feature>
<dbReference type="PATRIC" id="fig|42253.5.peg.3040"/>
<dbReference type="Proteomes" id="UP000069205">
    <property type="component" value="Chromosome"/>
</dbReference>
<dbReference type="InterPro" id="IPR006674">
    <property type="entry name" value="HD_domain"/>
</dbReference>
<feature type="domain" description="HD" evidence="2">
    <location>
        <begin position="178"/>
        <end position="268"/>
    </location>
</feature>
<evidence type="ECO:0000313" key="4">
    <source>
        <dbReference type="Proteomes" id="UP000069205"/>
    </source>
</evidence>
<dbReference type="SUPFAM" id="SSF109604">
    <property type="entry name" value="HD-domain/PDEase-like"/>
    <property type="match status" value="1"/>
</dbReference>
<evidence type="ECO:0000259" key="2">
    <source>
        <dbReference type="Pfam" id="PF01966"/>
    </source>
</evidence>
<dbReference type="OrthoDB" id="5428414at2"/>
<dbReference type="InterPro" id="IPR003607">
    <property type="entry name" value="HD/PDEase_dom"/>
</dbReference>
<feature type="compositionally biased region" description="Basic and acidic residues" evidence="1">
    <location>
        <begin position="71"/>
        <end position="84"/>
    </location>
</feature>
<sequence>MVKRWLSAVVTGLGWKESVSLAAPDPRGPDPIEIDLSDLAKGLWLPLNIDFMRIEVPPEENRTDEHAMVAESDSAQRADPHGSEDFALSNVPPDQSRPVSQPLRPEVLQSSALVRDLLVPHQAILEAQHVWVPIMEMVKVLEQYGHCPSVVVTAPEKDEEHSDLYSIRDTLVKVTLKEHTHRVTLLAVKNLKETYRDYEPLIPKMLVAALGHDLGKIPVFRASGIYTMGDHPAVSAMKVQELFAGSDIPWLKESLDAIRGHHRASKDQFDALLRQADGRARELEVAAFSKDLKVQPWESWFSVPRLLELMEPKINQLQRGGRWSAISIKDTVYVHPDLLLDGARRLSAERKVVDLSLIRLSDREKALRRIVDDVRRADVLAVPIGEGFYGRSYHIIMNNPRRRTTLPPRNYFVPIKLEVFNVPASDLEARKSGILEIIVELRALS</sequence>
<protein>
    <recommendedName>
        <fullName evidence="2">HD domain-containing protein</fullName>
    </recommendedName>
</protein>
<dbReference type="RefSeq" id="WP_145976348.1">
    <property type="nucleotide sequence ID" value="NZ_CP011801.1"/>
</dbReference>
<dbReference type="CDD" id="cd00077">
    <property type="entry name" value="HDc"/>
    <property type="match status" value="1"/>
</dbReference>
<gene>
    <name evidence="3" type="ORF">NITMOv2_3086</name>
</gene>
<dbReference type="Pfam" id="PF01966">
    <property type="entry name" value="HD"/>
    <property type="match status" value="1"/>
</dbReference>
<dbReference type="STRING" id="42253.NITMOv2_3086"/>
<evidence type="ECO:0000313" key="3">
    <source>
        <dbReference type="EMBL" id="ALA59485.1"/>
    </source>
</evidence>
<organism evidence="3 4">
    <name type="scientific">Nitrospira moscoviensis</name>
    <dbReference type="NCBI Taxonomy" id="42253"/>
    <lineage>
        <taxon>Bacteria</taxon>
        <taxon>Pseudomonadati</taxon>
        <taxon>Nitrospirota</taxon>
        <taxon>Nitrospiria</taxon>
        <taxon>Nitrospirales</taxon>
        <taxon>Nitrospiraceae</taxon>
        <taxon>Nitrospira</taxon>
    </lineage>
</organism>
<dbReference type="EMBL" id="CP011801">
    <property type="protein sequence ID" value="ALA59485.1"/>
    <property type="molecule type" value="Genomic_DNA"/>
</dbReference>
<reference evidence="3 4" key="1">
    <citation type="journal article" date="2015" name="Proc. Natl. Acad. Sci. U.S.A.">
        <title>Expanded metabolic versatility of ubiquitous nitrite-oxidizing bacteria from the genus Nitrospira.</title>
        <authorList>
            <person name="Koch H."/>
            <person name="Lucker S."/>
            <person name="Albertsen M."/>
            <person name="Kitzinger K."/>
            <person name="Herbold C."/>
            <person name="Spieck E."/>
            <person name="Nielsen P.H."/>
            <person name="Wagner M."/>
            <person name="Daims H."/>
        </authorList>
    </citation>
    <scope>NUCLEOTIDE SEQUENCE [LARGE SCALE GENOMIC DNA]</scope>
    <source>
        <strain evidence="3 4">NSP M-1</strain>
    </source>
</reference>
<evidence type="ECO:0000256" key="1">
    <source>
        <dbReference type="SAM" id="MobiDB-lite"/>
    </source>
</evidence>
<accession>A0A0K2GEV6</accession>